<evidence type="ECO:0000313" key="5">
    <source>
        <dbReference type="Proteomes" id="UP001610446"/>
    </source>
</evidence>
<keyword evidence="2" id="KW-0677">Repeat</keyword>
<evidence type="ECO:0000256" key="2">
    <source>
        <dbReference type="ARBA" id="ARBA00022737"/>
    </source>
</evidence>
<keyword evidence="1 3" id="KW-0853">WD repeat</keyword>
<feature type="repeat" description="WD" evidence="3">
    <location>
        <begin position="260"/>
        <end position="302"/>
    </location>
</feature>
<dbReference type="InterPro" id="IPR011047">
    <property type="entry name" value="Quinoprotein_ADH-like_sf"/>
</dbReference>
<comment type="caution">
    <text evidence="4">The sequence shown here is derived from an EMBL/GenBank/DDBJ whole genome shotgun (WGS) entry which is preliminary data.</text>
</comment>
<evidence type="ECO:0000256" key="3">
    <source>
        <dbReference type="PROSITE-ProRule" id="PRU00221"/>
    </source>
</evidence>
<dbReference type="InterPro" id="IPR015943">
    <property type="entry name" value="WD40/YVTN_repeat-like_dom_sf"/>
</dbReference>
<reference evidence="4 5" key="1">
    <citation type="submission" date="2024-07" db="EMBL/GenBank/DDBJ databases">
        <title>Section-level genome sequencing and comparative genomics of Aspergillus sections Usti and Cavernicolus.</title>
        <authorList>
            <consortium name="Lawrence Berkeley National Laboratory"/>
            <person name="Nybo J.L."/>
            <person name="Vesth T.C."/>
            <person name="Theobald S."/>
            <person name="Frisvad J.C."/>
            <person name="Larsen T.O."/>
            <person name="Kjaerboelling I."/>
            <person name="Rothschild-Mancinelli K."/>
            <person name="Lyhne E.K."/>
            <person name="Kogle M.E."/>
            <person name="Barry K."/>
            <person name="Clum A."/>
            <person name="Na H."/>
            <person name="Ledsgaard L."/>
            <person name="Lin J."/>
            <person name="Lipzen A."/>
            <person name="Kuo A."/>
            <person name="Riley R."/>
            <person name="Mondo S."/>
            <person name="Labutti K."/>
            <person name="Haridas S."/>
            <person name="Pangalinan J."/>
            <person name="Salamov A.A."/>
            <person name="Simmons B.A."/>
            <person name="Magnuson J.K."/>
            <person name="Chen J."/>
            <person name="Drula E."/>
            <person name="Henrissat B."/>
            <person name="Wiebenga A."/>
            <person name="Lubbers R.J."/>
            <person name="Gomes A.C."/>
            <person name="Makela M.R."/>
            <person name="Stajich J."/>
            <person name="Grigoriev I.V."/>
            <person name="Mortensen U.H."/>
            <person name="De Vries R.P."/>
            <person name="Baker S.E."/>
            <person name="Andersen M.R."/>
        </authorList>
    </citation>
    <scope>NUCLEOTIDE SEQUENCE [LARGE SCALE GENOMIC DNA]</scope>
    <source>
        <strain evidence="4 5">CBS 123904</strain>
    </source>
</reference>
<evidence type="ECO:0000313" key="4">
    <source>
        <dbReference type="EMBL" id="KAL2837640.1"/>
    </source>
</evidence>
<dbReference type="EMBL" id="JBFXLU010000157">
    <property type="protein sequence ID" value="KAL2837640.1"/>
    <property type="molecule type" value="Genomic_DNA"/>
</dbReference>
<dbReference type="PANTHER" id="PTHR44019:SF8">
    <property type="entry name" value="POC1 CENTRIOLAR PROTEIN HOMOLOG"/>
    <property type="match status" value="1"/>
</dbReference>
<gene>
    <name evidence="4" type="ORF">BJY01DRAFT_41268</name>
</gene>
<dbReference type="Gene3D" id="2.130.10.10">
    <property type="entry name" value="YVTN repeat-like/Quinoprotein amine dehydrogenase"/>
    <property type="match status" value="3"/>
</dbReference>
<dbReference type="InterPro" id="IPR001680">
    <property type="entry name" value="WD40_rpt"/>
</dbReference>
<organism evidence="4 5">
    <name type="scientific">Aspergillus pseudoustus</name>
    <dbReference type="NCBI Taxonomy" id="1810923"/>
    <lineage>
        <taxon>Eukaryota</taxon>
        <taxon>Fungi</taxon>
        <taxon>Dikarya</taxon>
        <taxon>Ascomycota</taxon>
        <taxon>Pezizomycotina</taxon>
        <taxon>Eurotiomycetes</taxon>
        <taxon>Eurotiomycetidae</taxon>
        <taxon>Eurotiales</taxon>
        <taxon>Aspergillaceae</taxon>
        <taxon>Aspergillus</taxon>
        <taxon>Aspergillus subgen. Nidulantes</taxon>
    </lineage>
</organism>
<dbReference type="Proteomes" id="UP001610446">
    <property type="component" value="Unassembled WGS sequence"/>
</dbReference>
<sequence length="455" mass="50557">MTTLCSGDIGYVNALAFAPDSRTLALSANGVTVWDLVTGQCLKKLDTDYIYDTNQMLHVVGLAFSVRGDLLALLDQGDQLKLWNWKTSSNEGSDDYSTKPIRLARVMSDGRLVIAASDAHIDLWNAETGRHLVALGGHKDQASVLKLPYNNRALALTSKDGCMRHWNLALGDCFGVLNIGGSHYYSAVTLSCDGKLVAFPLDDEAVEIWETTGNRTVRIEAACSSWISRLAFSRDGSMLASGAKDINIWETQTGQNICSIGGQNGLVRDMIFSVDGNFLASCADSDNTVRIWNTSTGKCIRVLSHENSICAIAISRDSRILASIHGRSIIYIWDLEHNRLLDRMKRPGLALSEDHFWFSDDGRFLCSDFGCVRLDLRDMNDSEGKGEWSIGKSRCHSHSISVRDDWVMKGDKRIIWIPPEYRDRQPVIVRDRTIVLRPSGGVLTILRLRPDMHFG</sequence>
<dbReference type="SMART" id="SM00320">
    <property type="entry name" value="WD40"/>
    <property type="match status" value="6"/>
</dbReference>
<protein>
    <submittedName>
        <fullName evidence="4">Quinon protein alcohol dehydrogenase-like superfamily</fullName>
    </submittedName>
</protein>
<dbReference type="Pfam" id="PF00400">
    <property type="entry name" value="WD40"/>
    <property type="match status" value="3"/>
</dbReference>
<accession>A0ABR4JC69</accession>
<keyword evidence="5" id="KW-1185">Reference proteome</keyword>
<dbReference type="SUPFAM" id="SSF50998">
    <property type="entry name" value="Quinoprotein alcohol dehydrogenase-like"/>
    <property type="match status" value="1"/>
</dbReference>
<dbReference type="InterPro" id="IPR050505">
    <property type="entry name" value="WDR55/POC1"/>
</dbReference>
<feature type="repeat" description="WD" evidence="3">
    <location>
        <begin position="302"/>
        <end position="343"/>
    </location>
</feature>
<name>A0ABR4JC69_9EURO</name>
<dbReference type="PANTHER" id="PTHR44019">
    <property type="entry name" value="WD REPEAT-CONTAINING PROTEIN 55"/>
    <property type="match status" value="1"/>
</dbReference>
<evidence type="ECO:0000256" key="1">
    <source>
        <dbReference type="ARBA" id="ARBA00022574"/>
    </source>
</evidence>
<proteinExistence type="predicted"/>
<dbReference type="PROSITE" id="PS50082">
    <property type="entry name" value="WD_REPEATS_2"/>
    <property type="match status" value="2"/>
</dbReference>